<comment type="caution">
    <text evidence="2">The sequence shown here is derived from an EMBL/GenBank/DDBJ whole genome shotgun (WGS) entry which is preliminary data.</text>
</comment>
<protein>
    <submittedName>
        <fullName evidence="2">Uncharacterized protein</fullName>
    </submittedName>
</protein>
<feature type="transmembrane region" description="Helical" evidence="1">
    <location>
        <begin position="12"/>
        <end position="32"/>
    </location>
</feature>
<organism evidence="2 3">
    <name type="scientific">Bacillus thuringiensis serovar mexicanensis</name>
    <dbReference type="NCBI Taxonomy" id="180868"/>
    <lineage>
        <taxon>Bacteria</taxon>
        <taxon>Bacillati</taxon>
        <taxon>Bacillota</taxon>
        <taxon>Bacilli</taxon>
        <taxon>Bacillales</taxon>
        <taxon>Bacillaceae</taxon>
        <taxon>Bacillus</taxon>
        <taxon>Bacillus cereus group</taxon>
    </lineage>
</organism>
<dbReference type="AlphaFoldDB" id="A0A242WFX8"/>
<sequence length="85" mass="9959">MHLKEKQKDRINRLKIDATISLVTLWGLSYLWDSLSLHHAKTGIMCLLYASVPFLLMFGTPVSLIYGINRVFLLYRETKKYKELN</sequence>
<accession>A0A242WFX8</accession>
<gene>
    <name evidence="2" type="ORF">BK699_00900</name>
</gene>
<feature type="transmembrane region" description="Helical" evidence="1">
    <location>
        <begin position="52"/>
        <end position="75"/>
    </location>
</feature>
<name>A0A242WFX8_BACTU</name>
<evidence type="ECO:0000313" key="2">
    <source>
        <dbReference type="EMBL" id="OTW55352.1"/>
    </source>
</evidence>
<evidence type="ECO:0000313" key="3">
    <source>
        <dbReference type="Proteomes" id="UP000195152"/>
    </source>
</evidence>
<keyword evidence="1" id="KW-1133">Transmembrane helix</keyword>
<dbReference type="RefSeq" id="WP_000550227.1">
    <property type="nucleotide sequence ID" value="NZ_NFCF01000025.1"/>
</dbReference>
<dbReference type="EMBL" id="NFCF01000025">
    <property type="protein sequence ID" value="OTW55352.1"/>
    <property type="molecule type" value="Genomic_DNA"/>
</dbReference>
<proteinExistence type="predicted"/>
<reference evidence="2 3" key="1">
    <citation type="submission" date="2016-10" db="EMBL/GenBank/DDBJ databases">
        <title>Comparative genomics of Bacillus thuringiensis reveals a path to pathogens against multiple invertebrate hosts.</title>
        <authorList>
            <person name="Zheng J."/>
            <person name="Gao Q."/>
            <person name="Liu H."/>
            <person name="Peng D."/>
            <person name="Ruan L."/>
            <person name="Sun M."/>
        </authorList>
    </citation>
    <scope>NUCLEOTIDE SEQUENCE [LARGE SCALE GENOMIC DNA]</scope>
    <source>
        <strain evidence="2">BGSC 4AC1</strain>
    </source>
</reference>
<keyword evidence="1" id="KW-0472">Membrane</keyword>
<dbReference type="Proteomes" id="UP000195152">
    <property type="component" value="Unassembled WGS sequence"/>
</dbReference>
<evidence type="ECO:0000256" key="1">
    <source>
        <dbReference type="SAM" id="Phobius"/>
    </source>
</evidence>
<keyword evidence="1" id="KW-0812">Transmembrane</keyword>